<gene>
    <name evidence="1" type="primary">abiGI</name>
    <name evidence="1" type="ORF">CLSPO_c30100</name>
</gene>
<proteinExistence type="predicted"/>
<reference evidence="1 2" key="1">
    <citation type="journal article" date="2015" name="PLoS ONE">
        <title>A universal mariner transposon system for forward genetic studies in the genus clostridium.</title>
        <authorList>
            <person name="Zhang Y."/>
            <person name="Grosse-Honebrink A."/>
            <person name="Minton N.P."/>
        </authorList>
    </citation>
    <scope>NUCLEOTIDE SEQUENCE [LARGE SCALE GENOMIC DNA]</scope>
    <source>
        <strain evidence="1 2">NCIMB 10696</strain>
    </source>
</reference>
<evidence type="ECO:0000313" key="2">
    <source>
        <dbReference type="Proteomes" id="UP000033052"/>
    </source>
</evidence>
<sequence>MKDNVMQVSEIDIPSKESNQIYICPKQSANVLFKFMKELKYLKDIIKNKAIIPRYCQEDIEYLNVEGLEKIAFPMSCFCDIQLNKLEYHMEKYGMCGIGMNKEWGIREGLQPINYINSQSNLKKDFTHVFLKAMKLEYEGDLENTIDEYNNNLLTSLCYMKPICGKMIIQGRDEQRNFHDEREWRYIPDVNNVNTGLPQLIPAEQLTEVAYDSYSKGIVQCEKLWLKFEYDNIKHIIVEGVKDREELISFIINDINAAYDEKMILISKILVFKELKEDW</sequence>
<dbReference type="InterPro" id="IPR021223">
    <property type="entry name" value="AbiGi"/>
</dbReference>
<dbReference type="KEGG" id="cld:CLSPO_c30100"/>
<dbReference type="RefSeq" id="WP_033060918.1">
    <property type="nucleotide sequence ID" value="NZ_CP009225.1"/>
</dbReference>
<protein>
    <submittedName>
        <fullName evidence="1">Abortive phage resistance protein AbiGi</fullName>
    </submittedName>
</protein>
<name>A0A7U4JR12_CLOSG</name>
<evidence type="ECO:0000313" key="1">
    <source>
        <dbReference type="EMBL" id="AKC63730.1"/>
    </source>
</evidence>
<dbReference type="Pfam" id="PF10899">
    <property type="entry name" value="AbiGi"/>
    <property type="match status" value="1"/>
</dbReference>
<organism evidence="1 2">
    <name type="scientific">Clostridium sporogenes</name>
    <dbReference type="NCBI Taxonomy" id="1509"/>
    <lineage>
        <taxon>Bacteria</taxon>
        <taxon>Bacillati</taxon>
        <taxon>Bacillota</taxon>
        <taxon>Clostridia</taxon>
        <taxon>Eubacteriales</taxon>
        <taxon>Clostridiaceae</taxon>
        <taxon>Clostridium</taxon>
    </lineage>
</organism>
<dbReference type="EMBL" id="CP009225">
    <property type="protein sequence ID" value="AKC63730.1"/>
    <property type="molecule type" value="Genomic_DNA"/>
</dbReference>
<accession>A0A7U4JR12</accession>
<dbReference type="AlphaFoldDB" id="A0A7U4JR12"/>
<dbReference type="GeneID" id="92939641"/>
<dbReference type="Proteomes" id="UP000033052">
    <property type="component" value="Chromosome"/>
</dbReference>